<name>A0A317CPU2_9GAMM</name>
<dbReference type="GO" id="GO:0009055">
    <property type="term" value="F:electron transfer activity"/>
    <property type="evidence" value="ECO:0007669"/>
    <property type="project" value="InterPro"/>
</dbReference>
<evidence type="ECO:0000256" key="2">
    <source>
        <dbReference type="ARBA" id="ARBA00022729"/>
    </source>
</evidence>
<dbReference type="InterPro" id="IPR004852">
    <property type="entry name" value="Di-haem_cyt_c_peroxidsae"/>
</dbReference>
<dbReference type="GO" id="GO:0004130">
    <property type="term" value="F:cytochrome-c peroxidase activity"/>
    <property type="evidence" value="ECO:0007669"/>
    <property type="project" value="TreeGrafter"/>
</dbReference>
<dbReference type="PANTHER" id="PTHR30600">
    <property type="entry name" value="CYTOCHROME C PEROXIDASE-RELATED"/>
    <property type="match status" value="1"/>
</dbReference>
<reference evidence="5 6" key="1">
    <citation type="submission" date="2018-05" db="EMBL/GenBank/DDBJ databases">
        <title>Leucothrix arctica sp. nov., isolated from Arctic seawater.</title>
        <authorList>
            <person name="Choi A."/>
            <person name="Baek K."/>
        </authorList>
    </citation>
    <scope>NUCLEOTIDE SEQUENCE [LARGE SCALE GENOMIC DNA]</scope>
    <source>
        <strain evidence="5 6">JCM 18388</strain>
    </source>
</reference>
<proteinExistence type="predicted"/>
<evidence type="ECO:0000256" key="3">
    <source>
        <dbReference type="ARBA" id="ARBA00023002"/>
    </source>
</evidence>
<sequence length="504" mass="55395">MSRGKSTSELNNQVLLHNSELKRLKDNGVVKKPIALAVSIAGLVIGLNGCDSANSAAEANKNKVKNQLLSSNNSTVTPSVNDSVLVTIGAGKSNRIVWSDAERSLLQTLSITNLPDVAPDESNKYLSNPNAIELGKSLFFDPRLSETGTISCSTCHQPDREFSDGMRVASGVKPGQRNTPSLLGVSYQQWLFWDGRKDSVWSQALEPFENINEHNLTRVLVIKKVLGDEGYLKLYQSIFSDVPSLQEIAEWPDNASPKGDIEALKRWKSLPVETRKKINRVYSNIGKAIAAFEATLKFPESKFDRFLSRLEQGETNPTGIVDTVGRVSTAGITATGIKNTSSEPADTASGAVFTHAEQLGLKLFIGKASCISCHHSPLLSSQHFQNIGTGVRGKDMGRSQVAEAQAWDKFNCLGEYSDAPKESCDDLKFMSKNRHELSGSFKVPGLRNVVKTAPYMHDGRFKTLDEVVHFYANPPSQKRTGHHLPEISLDETEQKYLTEFLKTL</sequence>
<feature type="domain" description="Di-haem cytochrome c peroxidase" evidence="4">
    <location>
        <begin position="130"/>
        <end position="309"/>
    </location>
</feature>
<dbReference type="SUPFAM" id="SSF46626">
    <property type="entry name" value="Cytochrome c"/>
    <property type="match status" value="2"/>
</dbReference>
<dbReference type="OrthoDB" id="9805202at2"/>
<dbReference type="RefSeq" id="WP_109836005.1">
    <property type="nucleotide sequence ID" value="NZ_QGKM01000004.1"/>
</dbReference>
<accession>A0A317CPU2</accession>
<dbReference type="EMBL" id="QGKM01000004">
    <property type="protein sequence ID" value="PWR00360.1"/>
    <property type="molecule type" value="Genomic_DNA"/>
</dbReference>
<comment type="caution">
    <text evidence="5">The sequence shown here is derived from an EMBL/GenBank/DDBJ whole genome shotgun (WGS) entry which is preliminary data.</text>
</comment>
<keyword evidence="6" id="KW-1185">Reference proteome</keyword>
<dbReference type="AlphaFoldDB" id="A0A317CPU2"/>
<organism evidence="5 6">
    <name type="scientific">Leucothrix pacifica</name>
    <dbReference type="NCBI Taxonomy" id="1247513"/>
    <lineage>
        <taxon>Bacteria</taxon>
        <taxon>Pseudomonadati</taxon>
        <taxon>Pseudomonadota</taxon>
        <taxon>Gammaproteobacteria</taxon>
        <taxon>Thiotrichales</taxon>
        <taxon>Thiotrichaceae</taxon>
        <taxon>Leucothrix</taxon>
    </lineage>
</organism>
<evidence type="ECO:0000313" key="5">
    <source>
        <dbReference type="EMBL" id="PWR00360.1"/>
    </source>
</evidence>
<dbReference type="GO" id="GO:0030313">
    <property type="term" value="C:cell envelope"/>
    <property type="evidence" value="ECO:0007669"/>
    <property type="project" value="UniProtKB-SubCell"/>
</dbReference>
<dbReference type="GO" id="GO:0020037">
    <property type="term" value="F:heme binding"/>
    <property type="evidence" value="ECO:0007669"/>
    <property type="project" value="InterPro"/>
</dbReference>
<evidence type="ECO:0000259" key="4">
    <source>
        <dbReference type="Pfam" id="PF03150"/>
    </source>
</evidence>
<dbReference type="Gene3D" id="1.10.760.10">
    <property type="entry name" value="Cytochrome c-like domain"/>
    <property type="match status" value="2"/>
</dbReference>
<dbReference type="InterPro" id="IPR051395">
    <property type="entry name" value="Cytochrome_c_Peroxidase/MauG"/>
</dbReference>
<dbReference type="PANTHER" id="PTHR30600:SF10">
    <property type="entry name" value="BLL6722 PROTEIN"/>
    <property type="match status" value="1"/>
</dbReference>
<gene>
    <name evidence="5" type="ORF">DKW60_02055</name>
</gene>
<dbReference type="Pfam" id="PF03150">
    <property type="entry name" value="CCP_MauG"/>
    <property type="match status" value="1"/>
</dbReference>
<comment type="subcellular location">
    <subcellularLocation>
        <location evidence="1">Cell envelope</location>
    </subcellularLocation>
</comment>
<keyword evidence="2" id="KW-0732">Signal</keyword>
<evidence type="ECO:0000313" key="6">
    <source>
        <dbReference type="Proteomes" id="UP000245539"/>
    </source>
</evidence>
<keyword evidence="3" id="KW-0560">Oxidoreductase</keyword>
<dbReference type="Proteomes" id="UP000245539">
    <property type="component" value="Unassembled WGS sequence"/>
</dbReference>
<dbReference type="InterPro" id="IPR036909">
    <property type="entry name" value="Cyt_c-like_dom_sf"/>
</dbReference>
<protein>
    <recommendedName>
        <fullName evidence="4">Di-haem cytochrome c peroxidase domain-containing protein</fullName>
    </recommendedName>
</protein>
<evidence type="ECO:0000256" key="1">
    <source>
        <dbReference type="ARBA" id="ARBA00004196"/>
    </source>
</evidence>